<dbReference type="InterPro" id="IPR027417">
    <property type="entry name" value="P-loop_NTPase"/>
</dbReference>
<dbReference type="Proteomes" id="UP000290545">
    <property type="component" value="Unassembled WGS sequence"/>
</dbReference>
<evidence type="ECO:0000256" key="8">
    <source>
        <dbReference type="ARBA" id="ARBA00047386"/>
    </source>
</evidence>
<feature type="binding site" evidence="9">
    <location>
        <begin position="101"/>
        <end position="104"/>
    </location>
    <ligand>
        <name>ATP</name>
        <dbReference type="ChEBI" id="CHEBI:30616"/>
    </ligand>
</feature>
<evidence type="ECO:0000256" key="4">
    <source>
        <dbReference type="ARBA" id="ARBA00022741"/>
    </source>
</evidence>
<dbReference type="EC" id="6.3.3.3" evidence="9"/>
<dbReference type="EMBL" id="SDHZ01000001">
    <property type="protein sequence ID" value="RXK86212.1"/>
    <property type="molecule type" value="Genomic_DNA"/>
</dbReference>
<comment type="cofactor">
    <cofactor evidence="9">
        <name>Mg(2+)</name>
        <dbReference type="ChEBI" id="CHEBI:18420"/>
    </cofactor>
</comment>
<evidence type="ECO:0000256" key="3">
    <source>
        <dbReference type="ARBA" id="ARBA00022723"/>
    </source>
</evidence>
<dbReference type="NCBIfam" id="TIGR00347">
    <property type="entry name" value="bioD"/>
    <property type="match status" value="1"/>
</dbReference>
<evidence type="ECO:0000256" key="9">
    <source>
        <dbReference type="HAMAP-Rule" id="MF_00336"/>
    </source>
</evidence>
<comment type="function">
    <text evidence="9">Catalyzes a mechanistically unusual reaction, the ATP-dependent insertion of CO2 between the N7 and N8 nitrogen atoms of 7,8-diaminopelargonic acid (DAPA, also called 7,8-diammoniononanoate) to form a ureido ring.</text>
</comment>
<dbReference type="RefSeq" id="WP_129001962.1">
    <property type="nucleotide sequence ID" value="NZ_SDHZ01000001.1"/>
</dbReference>
<evidence type="ECO:0000256" key="6">
    <source>
        <dbReference type="ARBA" id="ARBA00022840"/>
    </source>
</evidence>
<feature type="active site" evidence="9">
    <location>
        <position position="35"/>
    </location>
</feature>
<comment type="subunit">
    <text evidence="9">Homodimer.</text>
</comment>
<dbReference type="GO" id="GO:0005524">
    <property type="term" value="F:ATP binding"/>
    <property type="evidence" value="ECO:0007669"/>
    <property type="project" value="UniProtKB-UniRule"/>
</dbReference>
<dbReference type="UniPathway" id="UPA00078">
    <property type="reaction ID" value="UER00161"/>
</dbReference>
<comment type="catalytic activity">
    <reaction evidence="8">
        <text>(7R,8S)-8-amino-7-(carboxyamino)nonanoate + ATP = (4R,5S)-dethiobiotin + ADP + phosphate + H(+)</text>
        <dbReference type="Rhea" id="RHEA:63684"/>
        <dbReference type="ChEBI" id="CHEBI:15378"/>
        <dbReference type="ChEBI" id="CHEBI:30616"/>
        <dbReference type="ChEBI" id="CHEBI:43474"/>
        <dbReference type="ChEBI" id="CHEBI:149470"/>
        <dbReference type="ChEBI" id="CHEBI:149473"/>
        <dbReference type="ChEBI" id="CHEBI:456216"/>
    </reaction>
</comment>
<comment type="subcellular location">
    <subcellularLocation>
        <location evidence="9">Cytoplasm</location>
    </subcellularLocation>
</comment>
<comment type="caution">
    <text evidence="10">The sequence shown here is derived from an EMBL/GenBank/DDBJ whole genome shotgun (WGS) entry which is preliminary data.</text>
</comment>
<protein>
    <recommendedName>
        <fullName evidence="9">ATP-dependent dethiobiotin synthetase BioD</fullName>
        <ecNumber evidence="9">6.3.3.3</ecNumber>
    </recommendedName>
    <alternativeName>
        <fullName evidence="9">DTB synthetase</fullName>
        <shortName evidence="9">DTBS</shortName>
    </alternativeName>
    <alternativeName>
        <fullName evidence="9">Dethiobiotin synthase</fullName>
    </alternativeName>
</protein>
<feature type="binding site" evidence="9">
    <location>
        <position position="46"/>
    </location>
    <ligand>
        <name>Mg(2+)</name>
        <dbReference type="ChEBI" id="CHEBI:18420"/>
    </ligand>
</feature>
<reference evidence="10 11" key="1">
    <citation type="submission" date="2019-01" db="EMBL/GenBank/DDBJ databases">
        <title>Filimonas sp. strain TTM-71.</title>
        <authorList>
            <person name="Chen W.-M."/>
        </authorList>
    </citation>
    <scope>NUCLEOTIDE SEQUENCE [LARGE SCALE GENOMIC DNA]</scope>
    <source>
        <strain evidence="10 11">TTM-71</strain>
    </source>
</reference>
<dbReference type="PANTHER" id="PTHR43210">
    <property type="entry name" value="DETHIOBIOTIN SYNTHETASE"/>
    <property type="match status" value="1"/>
</dbReference>
<dbReference type="GO" id="GO:0004141">
    <property type="term" value="F:dethiobiotin synthase activity"/>
    <property type="evidence" value="ECO:0007669"/>
    <property type="project" value="UniProtKB-UniRule"/>
</dbReference>
<feature type="binding site" evidence="9">
    <location>
        <position position="19"/>
    </location>
    <ligand>
        <name>Mg(2+)</name>
        <dbReference type="ChEBI" id="CHEBI:18420"/>
    </ligand>
</feature>
<organism evidence="10 11">
    <name type="scientific">Filimonas effusa</name>
    <dbReference type="NCBI Taxonomy" id="2508721"/>
    <lineage>
        <taxon>Bacteria</taxon>
        <taxon>Pseudomonadati</taxon>
        <taxon>Bacteroidota</taxon>
        <taxon>Chitinophagia</taxon>
        <taxon>Chitinophagales</taxon>
        <taxon>Chitinophagaceae</taxon>
        <taxon>Filimonas</taxon>
    </lineage>
</organism>
<comment type="pathway">
    <text evidence="9">Cofactor biosynthesis; biotin biosynthesis; biotin from 7,8-diaminononanoate: step 1/2.</text>
</comment>
<feature type="binding site" evidence="9">
    <location>
        <begin position="186"/>
        <end position="188"/>
    </location>
    <ligand>
        <name>ATP</name>
        <dbReference type="ChEBI" id="CHEBI:30616"/>
    </ligand>
</feature>
<dbReference type="PIRSF" id="PIRSF006755">
    <property type="entry name" value="DTB_synth"/>
    <property type="match status" value="1"/>
</dbReference>
<dbReference type="PANTHER" id="PTHR43210:SF2">
    <property type="entry name" value="ATP-DEPENDENT DETHIOBIOTIN SYNTHETASE BIOD 2"/>
    <property type="match status" value="1"/>
</dbReference>
<evidence type="ECO:0000256" key="2">
    <source>
        <dbReference type="ARBA" id="ARBA00022598"/>
    </source>
</evidence>
<dbReference type="HAMAP" id="MF_00336">
    <property type="entry name" value="BioD"/>
    <property type="match status" value="1"/>
</dbReference>
<dbReference type="GO" id="GO:0009102">
    <property type="term" value="P:biotin biosynthetic process"/>
    <property type="evidence" value="ECO:0007669"/>
    <property type="project" value="UniProtKB-UniRule"/>
</dbReference>
<dbReference type="GO" id="GO:0005829">
    <property type="term" value="C:cytosol"/>
    <property type="evidence" value="ECO:0007669"/>
    <property type="project" value="TreeGrafter"/>
</dbReference>
<dbReference type="AlphaFoldDB" id="A0A4Q1DA02"/>
<dbReference type="SUPFAM" id="SSF52540">
    <property type="entry name" value="P-loop containing nucleoside triphosphate hydrolases"/>
    <property type="match status" value="1"/>
</dbReference>
<keyword evidence="6 9" id="KW-0067">ATP-binding</keyword>
<keyword evidence="7 9" id="KW-0460">Magnesium</keyword>
<keyword evidence="3 9" id="KW-0479">Metal-binding</keyword>
<feature type="binding site" evidence="9">
    <location>
        <position position="101"/>
    </location>
    <ligand>
        <name>Mg(2+)</name>
        <dbReference type="ChEBI" id="CHEBI:18420"/>
    </ligand>
</feature>
<sequence>MKEALKLFVSGIGTGVGKTICAAILTEAFEADYWKPVQAGDLDRSDSMRVQALVSEDRIIHEERYRLSLPASPHKAARIENLQLQPSEWQLPATHRPLIVEGAGGLLVPLNDHYFMLDLISQWQLPVALVARDYLGCINHTLLSIALLSARHICMPLFIFNGCFDADAKRVISLQLSPGTKVLEIPDIENIDRAAIQQLVKTLHLF</sequence>
<evidence type="ECO:0000256" key="7">
    <source>
        <dbReference type="ARBA" id="ARBA00022842"/>
    </source>
</evidence>
<accession>A0A4Q1DA02</accession>
<comment type="catalytic activity">
    <reaction evidence="9">
        <text>(7R,8S)-7,8-diammoniononanoate + CO2 + ATP = (4R,5S)-dethiobiotin + ADP + phosphate + 3 H(+)</text>
        <dbReference type="Rhea" id="RHEA:15805"/>
        <dbReference type="ChEBI" id="CHEBI:15378"/>
        <dbReference type="ChEBI" id="CHEBI:16526"/>
        <dbReference type="ChEBI" id="CHEBI:30616"/>
        <dbReference type="ChEBI" id="CHEBI:43474"/>
        <dbReference type="ChEBI" id="CHEBI:149469"/>
        <dbReference type="ChEBI" id="CHEBI:149473"/>
        <dbReference type="ChEBI" id="CHEBI:456216"/>
        <dbReference type="EC" id="6.3.3.3"/>
    </reaction>
</comment>
<gene>
    <name evidence="9 10" type="primary">bioD</name>
    <name evidence="10" type="ORF">ESB13_05235</name>
</gene>
<feature type="binding site" evidence="9">
    <location>
        <begin position="15"/>
        <end position="20"/>
    </location>
    <ligand>
        <name>ATP</name>
        <dbReference type="ChEBI" id="CHEBI:30616"/>
    </ligand>
</feature>
<keyword evidence="5 9" id="KW-0093">Biotin biosynthesis</keyword>
<keyword evidence="11" id="KW-1185">Reference proteome</keyword>
<evidence type="ECO:0000256" key="5">
    <source>
        <dbReference type="ARBA" id="ARBA00022756"/>
    </source>
</evidence>
<comment type="caution">
    <text evidence="9">Lacks conserved residue(s) required for the propagation of feature annotation.</text>
</comment>
<dbReference type="GO" id="GO:0000287">
    <property type="term" value="F:magnesium ion binding"/>
    <property type="evidence" value="ECO:0007669"/>
    <property type="project" value="UniProtKB-UniRule"/>
</dbReference>
<feature type="binding site" evidence="9">
    <location>
        <position position="46"/>
    </location>
    <ligand>
        <name>ATP</name>
        <dbReference type="ChEBI" id="CHEBI:30616"/>
    </ligand>
</feature>
<comment type="similarity">
    <text evidence="9">Belongs to the dethiobiotin synthetase family.</text>
</comment>
<dbReference type="Pfam" id="PF13500">
    <property type="entry name" value="AAA_26"/>
    <property type="match status" value="1"/>
</dbReference>
<name>A0A4Q1DA02_9BACT</name>
<keyword evidence="1 9" id="KW-0963">Cytoplasm</keyword>
<keyword evidence="2 9" id="KW-0436">Ligase</keyword>
<dbReference type="Gene3D" id="3.40.50.300">
    <property type="entry name" value="P-loop containing nucleotide triphosphate hydrolases"/>
    <property type="match status" value="1"/>
</dbReference>
<evidence type="ECO:0000313" key="11">
    <source>
        <dbReference type="Proteomes" id="UP000290545"/>
    </source>
</evidence>
<dbReference type="CDD" id="cd03109">
    <property type="entry name" value="DTBS"/>
    <property type="match status" value="1"/>
</dbReference>
<dbReference type="OrthoDB" id="9802097at2"/>
<dbReference type="InterPro" id="IPR004472">
    <property type="entry name" value="DTB_synth_BioD"/>
</dbReference>
<evidence type="ECO:0000256" key="1">
    <source>
        <dbReference type="ARBA" id="ARBA00022490"/>
    </source>
</evidence>
<proteinExistence type="inferred from homology"/>
<evidence type="ECO:0000313" key="10">
    <source>
        <dbReference type="EMBL" id="RXK86212.1"/>
    </source>
</evidence>
<keyword evidence="4 9" id="KW-0547">Nucleotide-binding</keyword>